<gene>
    <name evidence="2" type="ORF">TEA_011119</name>
</gene>
<dbReference type="Pfam" id="PF12530">
    <property type="entry name" value="DUF3730"/>
    <property type="match status" value="2"/>
</dbReference>
<dbReference type="PANTHER" id="PTHR16212">
    <property type="entry name" value="FOCADHESIN FAMILY MEMBER"/>
    <property type="match status" value="1"/>
</dbReference>
<evidence type="ECO:0000313" key="3">
    <source>
        <dbReference type="Proteomes" id="UP000306102"/>
    </source>
</evidence>
<dbReference type="InterPro" id="IPR016024">
    <property type="entry name" value="ARM-type_fold"/>
</dbReference>
<dbReference type="PANTHER" id="PTHR16212:SF4">
    <property type="entry name" value="FOCADHESIN"/>
    <property type="match status" value="1"/>
</dbReference>
<sequence length="1912" mass="213190">MDSYSSMLERTRAPQLSLQRFAVISIFEKLRSAPPHLDSDSNPGREAITQCLHSSSPSVVDQSVRELCRLVKDSKFDLSRGYLELQSSLEGCDSRFVNVFVKGLGFLVRHGFQNNSSSFRFNSSETHPFVKVLSCRREVQFELVQQVLLLMAQNKRLGMVEVCEFLRPFLNHSILRIPVSNSFSMFVKDLISSMASMCCSSPLEAMPVFKLLVGCLNYFPCKTADEFRYIYYFVEYIVDAYVVVLRHWVGMGLQLVHEAQLFGVELLETIFSLSPAHHKHSGGVEPIVEVSKCLVCVQKELGLSYIPELSTVILSLLVTLIQTELEHEQLSILKLLLFLLKWKSENDAVNLNEELLFVFPVINLVSSPSKSVKQAAIDLLSILEKLLINLLVSPKKELIIQGRFPSITRPEDIIFRLLRHLWSQDQPFLPSSFLLNFASNDGTDLNNMHNVPKTWTSLMREYSMWILERRKSSLPISRSQEIFLAEMPLLLSAIASILVMHGKLGSSAVEFLAVIGVMDPKLGVPLLLTILFYTNIFSGTGKDTNFHNMLLKLLGMLPSLASHPVMTPFIVQTILPMLQKDAKPVLYATATRLLCKAWEINDRVFGSLQGVLHPKGFTQFMSERNICISMAASIRDVCRKNPDRGVDLILSVSTCIESQDPTIQALGFESLSHLCEADVIDFYSAWDVISNNVLDSSGNPQVAHCACLLLRWGAVDAEAYREAARNVLQILWDVGTSRHSGHGSLWAKARVSAYNALTHYEVVHIQKSIPDFKKRNMELLTSETDPEVLRAMEVFEVKIIRYEHITRRRFVKEKRVAVNKIEKLLDVFPQVIFASGNTTGVSQLPGAALFCLSLTPKDMTKGQQKVQGLQDVHAKYENALVEIAASLQLSRNILIALLSLQSWKPFMQRWLRACVTFLDAKAPSTVLDKTSKAANGILKIIKRLAEESIPRSAENIALALGALCEVLPPSAHAVKSTASKFLLDWLFQYEHEHRQWSAAISLGLISSCLHVTDHKQKFQNIEALIQVLPPSAHAVKSTASKFLLDWLFQYEHEHRQWSAAISLGLISSCLHVTDHKQKFQNIEALIQVSSCSRSTLVKGACGVGLGFSCQDLLTWVEASDDSDLEKENCKMQEVDLLGKIIRALSQMISQFTPSSSDLLESLSVYFPLGTDDTDSYVTYESLDKDYNDLEEDIWGIAGLVLGLGSSIGAIYRSGAHDVVQKIKAFILSWIPHLNHSVQNSFSSEGLDIVLSVGSCLALPSIVAFCQRVELMYDNELDQIVSGFRELISELVSVRKSGIFHQSLLMASCVGAGSLLACILNEGVHSLKVEVVKDLLALFRKSYSNPHPSLTHFGGMLGVVNALGAGAGTLVPNYPLKTLGTTYDQKDSFYIMGPLLSCPVLESQLTSLVQEMFLVAQNSDDHQLQQYAAWAVSFLRHCLWFRELQNTDSSFPSNAAGQKSVSQNFPKDNVVMGLSSWLMHLNYPGAGTISHVYTVATVLRCLSQAPRLPALDWGAIIRRCMKYEGQIAESLSPDLAFKSGILREECLQLSLAHANQFDPLLSFLDELSDLSRFRTLELNLQSWFLSHLADLIKIFSGSRLEKLFDDVANFLSSLLSGEVCTIEQKSLLRVSCWNGLYPCMETSLDTREYVSNMENCMEVLFSSLPVLHSDAIPGMVQVHSVEWSAAVRCLAKARQGWLFTLLQVSEVNLVEGDGEFSKVVKTMQAKARLVQIGSIPPSELGKLKAYLLNTRSDGIWDVLVEVVAALQHVEGSIKKQWLVDAVEISCVTIYPSTALRFVGMLCGSCSKYMPLLVVDRHTVLSDLPVTLSSLLSDSSWGLVAESVASYLWASTERIYDWAMRIAPSDDSPILQPIDKSENVSAFFLLQVMHRTCVSLKDYLPPEQQFKLANLVVP</sequence>
<keyword evidence="3" id="KW-1185">Reference proteome</keyword>
<feature type="domain" description="DUF3730" evidence="1">
    <location>
        <begin position="83"/>
        <end position="347"/>
    </location>
</feature>
<name>A0A4S4EF10_CAMSN</name>
<organism evidence="2 3">
    <name type="scientific">Camellia sinensis var. sinensis</name>
    <name type="common">China tea</name>
    <dbReference type="NCBI Taxonomy" id="542762"/>
    <lineage>
        <taxon>Eukaryota</taxon>
        <taxon>Viridiplantae</taxon>
        <taxon>Streptophyta</taxon>
        <taxon>Embryophyta</taxon>
        <taxon>Tracheophyta</taxon>
        <taxon>Spermatophyta</taxon>
        <taxon>Magnoliopsida</taxon>
        <taxon>eudicotyledons</taxon>
        <taxon>Gunneridae</taxon>
        <taxon>Pentapetalae</taxon>
        <taxon>asterids</taxon>
        <taxon>Ericales</taxon>
        <taxon>Theaceae</taxon>
        <taxon>Camellia</taxon>
    </lineage>
</organism>
<dbReference type="SUPFAM" id="SSF48371">
    <property type="entry name" value="ARM repeat"/>
    <property type="match status" value="2"/>
</dbReference>
<dbReference type="InterPro" id="IPR045163">
    <property type="entry name" value="Focadhesin/RST1"/>
</dbReference>
<feature type="domain" description="DUF3730" evidence="1">
    <location>
        <begin position="546"/>
        <end position="757"/>
    </location>
</feature>
<evidence type="ECO:0000259" key="1">
    <source>
        <dbReference type="Pfam" id="PF12530"/>
    </source>
</evidence>
<protein>
    <recommendedName>
        <fullName evidence="1">DUF3730 domain-containing protein</fullName>
    </recommendedName>
</protein>
<dbReference type="STRING" id="542762.A0A4S4EF10"/>
<accession>A0A4S4EF10</accession>
<dbReference type="GO" id="GO:0060147">
    <property type="term" value="P:regulation of post-transcriptional gene silencing"/>
    <property type="evidence" value="ECO:0007669"/>
    <property type="project" value="InterPro"/>
</dbReference>
<dbReference type="InterPro" id="IPR022542">
    <property type="entry name" value="FOCAD/RST1_DUF3730"/>
</dbReference>
<comment type="caution">
    <text evidence="2">The sequence shown here is derived from an EMBL/GenBank/DDBJ whole genome shotgun (WGS) entry which is preliminary data.</text>
</comment>
<reference evidence="2 3" key="1">
    <citation type="journal article" date="2018" name="Proc. Natl. Acad. Sci. U.S.A.">
        <title>Draft genome sequence of Camellia sinensis var. sinensis provides insights into the evolution of the tea genome and tea quality.</title>
        <authorList>
            <person name="Wei C."/>
            <person name="Yang H."/>
            <person name="Wang S."/>
            <person name="Zhao J."/>
            <person name="Liu C."/>
            <person name="Gao L."/>
            <person name="Xia E."/>
            <person name="Lu Y."/>
            <person name="Tai Y."/>
            <person name="She G."/>
            <person name="Sun J."/>
            <person name="Cao H."/>
            <person name="Tong W."/>
            <person name="Gao Q."/>
            <person name="Li Y."/>
            <person name="Deng W."/>
            <person name="Jiang X."/>
            <person name="Wang W."/>
            <person name="Chen Q."/>
            <person name="Zhang S."/>
            <person name="Li H."/>
            <person name="Wu J."/>
            <person name="Wang P."/>
            <person name="Li P."/>
            <person name="Shi C."/>
            <person name="Zheng F."/>
            <person name="Jian J."/>
            <person name="Huang B."/>
            <person name="Shan D."/>
            <person name="Shi M."/>
            <person name="Fang C."/>
            <person name="Yue Y."/>
            <person name="Li F."/>
            <person name="Li D."/>
            <person name="Wei S."/>
            <person name="Han B."/>
            <person name="Jiang C."/>
            <person name="Yin Y."/>
            <person name="Xia T."/>
            <person name="Zhang Z."/>
            <person name="Bennetzen J.L."/>
            <person name="Zhao S."/>
            <person name="Wan X."/>
        </authorList>
    </citation>
    <scope>NUCLEOTIDE SEQUENCE [LARGE SCALE GENOMIC DNA]</scope>
    <source>
        <strain evidence="3">cv. Shuchazao</strain>
        <tissue evidence="2">Leaf</tissue>
    </source>
</reference>
<dbReference type="EMBL" id="SDRB02005261">
    <property type="protein sequence ID" value="THG14542.1"/>
    <property type="molecule type" value="Genomic_DNA"/>
</dbReference>
<evidence type="ECO:0000313" key="2">
    <source>
        <dbReference type="EMBL" id="THG14542.1"/>
    </source>
</evidence>
<proteinExistence type="predicted"/>
<dbReference type="Proteomes" id="UP000306102">
    <property type="component" value="Unassembled WGS sequence"/>
</dbReference>